<dbReference type="Pfam" id="PF21089">
    <property type="entry name" value="PKS_DH_N"/>
    <property type="match status" value="1"/>
</dbReference>
<dbReference type="InterPro" id="IPR020806">
    <property type="entry name" value="PKS_PP-bd"/>
</dbReference>
<dbReference type="Pfam" id="PF08240">
    <property type="entry name" value="ADH_N"/>
    <property type="match status" value="1"/>
</dbReference>
<evidence type="ECO:0000259" key="11">
    <source>
        <dbReference type="PROSITE" id="PS52019"/>
    </source>
</evidence>
<dbReference type="InterPro" id="IPR006162">
    <property type="entry name" value="Ppantetheine_attach_site"/>
</dbReference>
<dbReference type="PROSITE" id="PS01162">
    <property type="entry name" value="QOR_ZETA_CRYSTAL"/>
    <property type="match status" value="1"/>
</dbReference>
<keyword evidence="3 12" id="KW-0808">Transferase</keyword>
<dbReference type="Gene3D" id="3.40.366.10">
    <property type="entry name" value="Malonyl-Coenzyme A Acyl Carrier Protein, domain 2"/>
    <property type="match status" value="1"/>
</dbReference>
<evidence type="ECO:0000256" key="3">
    <source>
        <dbReference type="ARBA" id="ARBA00022679"/>
    </source>
</evidence>
<dbReference type="InterPro" id="IPR050091">
    <property type="entry name" value="PKS_NRPS_Biosynth_Enz"/>
</dbReference>
<proteinExistence type="predicted"/>
<feature type="domain" description="Carrier" evidence="9">
    <location>
        <begin position="2412"/>
        <end position="2489"/>
    </location>
</feature>
<dbReference type="PANTHER" id="PTHR43775">
    <property type="entry name" value="FATTY ACID SYNTHASE"/>
    <property type="match status" value="1"/>
</dbReference>
<dbReference type="InterPro" id="IPR057326">
    <property type="entry name" value="KR_dom"/>
</dbReference>
<keyword evidence="6" id="KW-0012">Acyltransferase</keyword>
<dbReference type="PROSITE" id="PS00012">
    <property type="entry name" value="PHOSPHOPANTETHEINE"/>
    <property type="match status" value="1"/>
</dbReference>
<dbReference type="InterPro" id="IPR011032">
    <property type="entry name" value="GroES-like_sf"/>
</dbReference>
<dbReference type="InterPro" id="IPR036736">
    <property type="entry name" value="ACP-like_sf"/>
</dbReference>
<dbReference type="InterPro" id="IPR014030">
    <property type="entry name" value="Ketoacyl_synth_N"/>
</dbReference>
<evidence type="ECO:0000256" key="8">
    <source>
        <dbReference type="PROSITE-ProRule" id="PRU01363"/>
    </source>
</evidence>
<evidence type="ECO:0000313" key="13">
    <source>
        <dbReference type="Proteomes" id="UP000199120"/>
    </source>
</evidence>
<evidence type="ECO:0000259" key="10">
    <source>
        <dbReference type="PROSITE" id="PS52004"/>
    </source>
</evidence>
<dbReference type="Gene3D" id="3.90.180.10">
    <property type="entry name" value="Medium-chain alcohol dehydrogenases, catalytic domain"/>
    <property type="match status" value="1"/>
</dbReference>
<dbReference type="InterPro" id="IPR016035">
    <property type="entry name" value="Acyl_Trfase/lysoPLipase"/>
</dbReference>
<keyword evidence="1" id="KW-0596">Phosphopantetheine</keyword>
<dbReference type="SMART" id="SM00827">
    <property type="entry name" value="PKS_AT"/>
    <property type="match status" value="1"/>
</dbReference>
<dbReference type="Gene3D" id="1.10.1200.10">
    <property type="entry name" value="ACP-like"/>
    <property type="match status" value="1"/>
</dbReference>
<dbReference type="PROSITE" id="PS52004">
    <property type="entry name" value="KS3_2"/>
    <property type="match status" value="1"/>
</dbReference>
<dbReference type="InterPro" id="IPR013968">
    <property type="entry name" value="PKS_KR"/>
</dbReference>
<keyword evidence="4" id="KW-0521">NADP</keyword>
<dbReference type="SUPFAM" id="SSF52151">
    <property type="entry name" value="FabD/lysophospholipase-like"/>
    <property type="match status" value="1"/>
</dbReference>
<evidence type="ECO:0000256" key="7">
    <source>
        <dbReference type="ARBA" id="ARBA00054155"/>
    </source>
</evidence>
<dbReference type="InterPro" id="IPR014043">
    <property type="entry name" value="Acyl_transferase_dom"/>
</dbReference>
<dbReference type="InterPro" id="IPR014031">
    <property type="entry name" value="Ketoacyl_synth_C"/>
</dbReference>
<feature type="domain" description="PKS/mFAS DH" evidence="11">
    <location>
        <begin position="901"/>
        <end position="1186"/>
    </location>
</feature>
<dbReference type="FunFam" id="3.40.47.10:FF:000019">
    <property type="entry name" value="Polyketide synthase type I"/>
    <property type="match status" value="1"/>
</dbReference>
<dbReference type="SUPFAM" id="SSF55048">
    <property type="entry name" value="Probable ACP-binding domain of malonyl-CoA ACP transacylase"/>
    <property type="match status" value="1"/>
</dbReference>
<evidence type="ECO:0000256" key="2">
    <source>
        <dbReference type="ARBA" id="ARBA00022553"/>
    </source>
</evidence>
<dbReference type="Pfam" id="PF14765">
    <property type="entry name" value="PS-DH"/>
    <property type="match status" value="1"/>
</dbReference>
<evidence type="ECO:0000256" key="4">
    <source>
        <dbReference type="ARBA" id="ARBA00022857"/>
    </source>
</evidence>
<dbReference type="GO" id="GO:0004312">
    <property type="term" value="F:fatty acid synthase activity"/>
    <property type="evidence" value="ECO:0007669"/>
    <property type="project" value="TreeGrafter"/>
</dbReference>
<dbReference type="SMART" id="SM00829">
    <property type="entry name" value="PKS_ER"/>
    <property type="match status" value="1"/>
</dbReference>
<keyword evidence="13" id="KW-1185">Reference proteome</keyword>
<dbReference type="GO" id="GO:0031177">
    <property type="term" value="F:phosphopantetheine binding"/>
    <property type="evidence" value="ECO:0007669"/>
    <property type="project" value="InterPro"/>
</dbReference>
<dbReference type="InterPro" id="IPR049551">
    <property type="entry name" value="PKS_DH_C"/>
</dbReference>
<dbReference type="Gene3D" id="3.30.70.3290">
    <property type="match status" value="1"/>
</dbReference>
<dbReference type="InterPro" id="IPR016036">
    <property type="entry name" value="Malonyl_transacylase_ACP-bd"/>
</dbReference>
<dbReference type="SUPFAM" id="SSF50129">
    <property type="entry name" value="GroES-like"/>
    <property type="match status" value="1"/>
</dbReference>
<dbReference type="CDD" id="cd00833">
    <property type="entry name" value="PKS"/>
    <property type="match status" value="1"/>
</dbReference>
<organism evidence="12 13">
    <name type="scientific">Paraburkholderia caballeronis</name>
    <dbReference type="NCBI Taxonomy" id="416943"/>
    <lineage>
        <taxon>Bacteria</taxon>
        <taxon>Pseudomonadati</taxon>
        <taxon>Pseudomonadota</taxon>
        <taxon>Betaproteobacteria</taxon>
        <taxon>Burkholderiales</taxon>
        <taxon>Burkholderiaceae</taxon>
        <taxon>Paraburkholderia</taxon>
    </lineage>
</organism>
<dbReference type="SMART" id="SM00826">
    <property type="entry name" value="PKS_DH"/>
    <property type="match status" value="1"/>
</dbReference>
<sequence length="2539" mass="270641">MNKKIAIVGMACRFPGGVTGAEEFWRLLRDERDAVTEVPADRFGTEFYRHPSKREPGKSYTFAAGVLDDVAGFDATFFGISPREAAQMDPQQRLLLELAWEAFEDAGVRPRDMRGRHCAVYVGVASPDYGNRSMDDLNSVDPYSATGNTLSIASNRLSYLFDLRGPSMSVDTACSSSLVALHQAVLALQSGEAECALAGGVNLLTHPFGFVSFSKASMLSPRGRCRAFDASGDGYVRAEGGALVLLKPLERALADGDTIHAVIAGSGVNSDGYSQGGISVPGAATQAALLRSVYERAGVAPQSLAYLEAHGTGTAVGDPIEARALIDVVARGREADDPLLIGSVKTNIGHLETASGMAGLIKAVLCLKHRAVPRSLHFEYPNPNIDFHGGRLRVVDRFTPLTVSGKPLTVGVNSFGFGGTNAHVVLIEAPAEASPVKASGADSMNRSLAPLVISARVPRALNILAGQYLRLLDDGASWHALAAGAARRRQWFEHRAIVAPMNSEEARAALAALATPTDEPLPAAVVQGEAAEDGARVALVFSGNGSQWAGMGKQLIASDAVFRAALVEVDTLWCADGSAPLVDMLITGIDDAQLAATEYAQPVLFAIQVGIVRAIEARGVAFDACVGHSVGEVAAAWAAGALTLSEAVHVIKIRSRAQAQTRGTGRMAAAGVGETAASELITQLGLAGAVEVAGSNSPQSVTLAGSFDGLQVVGSHLRDSGRFFQMLELDYAFHSSRMDGIEATVREKLADIVPRHGDRLFVSTVTGAPLSGTALDAGYWWWNIRKPVRFGDAVAQLVRDGVRVFVEVGPHSILRTYVKQTLESLGVAGHTLPTLKRHQDSASMLHHAIVAVVANGARVDPDRFAPDAPRVALPSYPWQRERYWLEPSAEAYNLVNRRREHPLLGYRLHEHAFGWENQLDPIGLPLLADHVVDGAAAFPGAGYVEMALAAARVFLGTQTCALENVEIRSPVVFQSQHAKLFRLMIDPRTAAFTIETRDRMSAEPWALNVTGRMLASGSTLDASCEVPAATLSQLLAQPALNGDDLYASTAAIGLAYGPAFRWISSVRVAGDEALADVTQPQGLTDTTGSGAWLLHPALMDSGFHPLFALLSSPDSPSVGDHAAYVPVQLGRIDFLRGDTVHRVLARIERRNPHSVTASFEFIDACGKIVARLAACRFRRIDLLGRRLTPPARYAYVLDAKPLPDGFDATALPSPAQLVEAAATTLATREDPARREGHLTEILPLIDVLASAYALRALDAIDAFSWLALPRGEHAELVSRLAGMVVEDGFATWDGTRLVRDMAACDAMPGPDELWRALLAQSPAHVAELTLMAHCGAALPAVLRGELEAREVISLASGSLVEHFFEASPTWAHVLSMMAVGVEQAVDGWGESRRLRVLEVPTSNGDILRPLDVRLPVARCDHAIACTPQQQSGFDIDSLATVRTVVLESGERLKLDADDGAPYDMVLANRVLAGRDDALAALSAMRGWLAPGGLIVIAEGRGSRFADIVFGLQSAASSEAGARVPLTPPEVMRLLEQAGFENAVRYVERGLELEGAPLFIVARVPAADGRPQRGVPAPALVAARREERWLLLPALGDQADGAELASVLRQAGCDVSSATPQDAPRLVAARSSGVKHRLVFIAPDHALPADVDGAVVMSSQHDTSIALARLVRELGIAAPTAALQLVIVTYGGAPYPGVTRSDAALRPEQATLWGLGRVLANEHPELGCRLIDVHPACPERFAALAHELLASDGEEDVLLSSQGRFVPRMLTVAEALARAPEGAGALPPASMLAFAAPGSLRNLEWFALPERELGPDEIEIEPVATGLNFRDVMYAMGLLSDEAVESGFAGATIGMELSGRVVRTGRDVSGFVPGDAVLGFAPASFATRVRTCVAAIAHKPGRLTFEEAATIPTTFFTAYYALFELARLRHGERVLVHGGAGGVGIAAIQLARHFGAEVFATAGSREKREFVRLLGADHVLDSRSLAFADDIRALTGGTGVDVVVNSLAGEAMVRSIDTLRPFGRFIELGKRDFYENSFIGLRPFRNNISYFGIDADQLMGALPELTARLFGEVMQLFESGVLHPLPYRAFPAARVEEAFRYMQQARQIGKVLVTYQAGIPAPSHDTLLRAEWRLDPLGTYLVVGGTGGLGFATTRRFVERGAMHLTLASRGGSLPEAMQAEVGRWREERGVRVDVVTCDVTDAAAVGRLIGGIEARGMPLKGIVHSAMQIDDSLVRNLDDDRFAAVLAPKVAGAWNLHRATRGCALDFFVVYSSATTFLGNPGQASYVAANSFLEALVEQRRAAGLPGTFMAWGPLDDVGFLARHAQTREALQARIGGASITSAEALAALERVLLDGRAGEAVVRLDWQAIARGMPAAGARRYVSLRTRNISEPLRDSGVQLRGQIRSLRYDQAVQLVEETLQAQIARILHMPPDRIELEKSVSDMGMDSLMGMELGMAVEETFEVKLSVMAIAEGATVRSLAARITGTIVGADDGGLLQSDVAQEQMAMLAAQHAVDGEARALIDAGSAHAVVLSEALE</sequence>
<dbReference type="SMART" id="SM00823">
    <property type="entry name" value="PKS_PP"/>
    <property type="match status" value="1"/>
</dbReference>
<dbReference type="InterPro" id="IPR049552">
    <property type="entry name" value="PKS_DH_N"/>
</dbReference>
<dbReference type="Gene3D" id="3.40.50.150">
    <property type="entry name" value="Vaccinia Virus protein VP39"/>
    <property type="match status" value="1"/>
</dbReference>
<dbReference type="Pfam" id="PF08659">
    <property type="entry name" value="KR"/>
    <property type="match status" value="1"/>
</dbReference>
<dbReference type="Gene3D" id="3.10.129.110">
    <property type="entry name" value="Polyketide synthase dehydratase"/>
    <property type="match status" value="1"/>
</dbReference>
<dbReference type="Pfam" id="PF02801">
    <property type="entry name" value="Ketoacyl-synt_C"/>
    <property type="match status" value="1"/>
</dbReference>
<dbReference type="GO" id="GO:0016491">
    <property type="term" value="F:oxidoreductase activity"/>
    <property type="evidence" value="ECO:0007669"/>
    <property type="project" value="InterPro"/>
</dbReference>
<feature type="domain" description="Ketosynthase family 3 (KS3)" evidence="10">
    <location>
        <begin position="2"/>
        <end position="428"/>
    </location>
</feature>
<dbReference type="InterPro" id="IPR013149">
    <property type="entry name" value="ADH-like_C"/>
</dbReference>
<dbReference type="Pfam" id="PF00550">
    <property type="entry name" value="PP-binding"/>
    <property type="match status" value="1"/>
</dbReference>
<dbReference type="FunFam" id="3.40.50.720:FF:000209">
    <property type="entry name" value="Polyketide synthase Pks12"/>
    <property type="match status" value="1"/>
</dbReference>
<dbReference type="InterPro" id="IPR016039">
    <property type="entry name" value="Thiolase-like"/>
</dbReference>
<evidence type="ECO:0000256" key="5">
    <source>
        <dbReference type="ARBA" id="ARBA00023268"/>
    </source>
</evidence>
<accession>A0A1H7HBM1</accession>
<dbReference type="STRING" id="416943.SAMN05445871_0120"/>
<evidence type="ECO:0000256" key="1">
    <source>
        <dbReference type="ARBA" id="ARBA00022450"/>
    </source>
</evidence>
<dbReference type="SMART" id="SM01294">
    <property type="entry name" value="PKS_PP_betabranch"/>
    <property type="match status" value="1"/>
</dbReference>
<dbReference type="Pfam" id="PF00107">
    <property type="entry name" value="ADH_zinc_N"/>
    <property type="match status" value="1"/>
</dbReference>
<feature type="active site" description="Proton acceptor; for dehydratase activity" evidence="8">
    <location>
        <position position="930"/>
    </location>
</feature>
<dbReference type="InterPro" id="IPR018201">
    <property type="entry name" value="Ketoacyl_synth_AS"/>
</dbReference>
<protein>
    <submittedName>
        <fullName evidence="12">Acyl transferase domain-containing protein</fullName>
    </submittedName>
</protein>
<dbReference type="InterPro" id="IPR020807">
    <property type="entry name" value="PKS_DH"/>
</dbReference>
<dbReference type="PROSITE" id="PS00606">
    <property type="entry name" value="KS3_1"/>
    <property type="match status" value="1"/>
</dbReference>
<gene>
    <name evidence="12" type="ORF">SAMN05192542_102190</name>
</gene>
<dbReference type="InterPro" id="IPR001227">
    <property type="entry name" value="Ac_transferase_dom_sf"/>
</dbReference>
<dbReference type="SUPFAM" id="SSF47336">
    <property type="entry name" value="ACP-like"/>
    <property type="match status" value="1"/>
</dbReference>
<feature type="region of interest" description="C-terminal hotdog fold" evidence="8">
    <location>
        <begin position="1036"/>
        <end position="1186"/>
    </location>
</feature>
<dbReference type="SMART" id="SM00825">
    <property type="entry name" value="PKS_KS"/>
    <property type="match status" value="1"/>
</dbReference>
<dbReference type="Gene3D" id="3.40.47.10">
    <property type="match status" value="1"/>
</dbReference>
<feature type="region of interest" description="N-terminal hotdog fold" evidence="8">
    <location>
        <begin position="901"/>
        <end position="1020"/>
    </location>
</feature>
<evidence type="ECO:0000256" key="6">
    <source>
        <dbReference type="ARBA" id="ARBA00023315"/>
    </source>
</evidence>
<dbReference type="OrthoDB" id="9778690at2"/>
<dbReference type="PANTHER" id="PTHR43775:SF37">
    <property type="entry name" value="SI:DKEY-61P9.11"/>
    <property type="match status" value="1"/>
</dbReference>
<dbReference type="GO" id="GO:0006633">
    <property type="term" value="P:fatty acid biosynthetic process"/>
    <property type="evidence" value="ECO:0007669"/>
    <property type="project" value="InterPro"/>
</dbReference>
<dbReference type="EMBL" id="FOAJ01000002">
    <property type="protein sequence ID" value="SEK47157.1"/>
    <property type="molecule type" value="Genomic_DNA"/>
</dbReference>
<dbReference type="Pfam" id="PF16197">
    <property type="entry name" value="KAsynt_C_assoc"/>
    <property type="match status" value="1"/>
</dbReference>
<dbReference type="SMART" id="SM00822">
    <property type="entry name" value="PKS_KR"/>
    <property type="match status" value="1"/>
</dbReference>
<dbReference type="InterPro" id="IPR013154">
    <property type="entry name" value="ADH-like_N"/>
</dbReference>
<dbReference type="InterPro" id="IPR049900">
    <property type="entry name" value="PKS_mFAS_DH"/>
</dbReference>
<evidence type="ECO:0000259" key="9">
    <source>
        <dbReference type="PROSITE" id="PS50075"/>
    </source>
</evidence>
<dbReference type="InterPro" id="IPR020841">
    <property type="entry name" value="PKS_Beta-ketoAc_synthase_dom"/>
</dbReference>
<dbReference type="Pfam" id="PF00698">
    <property type="entry name" value="Acyl_transf_1"/>
    <property type="match status" value="1"/>
</dbReference>
<dbReference type="Pfam" id="PF00109">
    <property type="entry name" value="ketoacyl-synt"/>
    <property type="match status" value="1"/>
</dbReference>
<dbReference type="InterPro" id="IPR042104">
    <property type="entry name" value="PKS_dehydratase_sf"/>
</dbReference>
<dbReference type="RefSeq" id="WP_090541259.1">
    <property type="nucleotide sequence ID" value="NZ_FNSR01000001.1"/>
</dbReference>
<keyword evidence="2" id="KW-0597">Phosphoprotein</keyword>
<comment type="function">
    <text evidence="7">Involved in production of the polyketide antibiotic thailandamide.</text>
</comment>
<dbReference type="CDD" id="cd05195">
    <property type="entry name" value="enoyl_red"/>
    <property type="match status" value="1"/>
</dbReference>
<dbReference type="InterPro" id="IPR002364">
    <property type="entry name" value="Quin_OxRdtase/zeta-crystal_CS"/>
</dbReference>
<dbReference type="GO" id="GO:0008270">
    <property type="term" value="F:zinc ion binding"/>
    <property type="evidence" value="ECO:0007669"/>
    <property type="project" value="InterPro"/>
</dbReference>
<dbReference type="InterPro" id="IPR032821">
    <property type="entry name" value="PKS_assoc"/>
</dbReference>
<dbReference type="SUPFAM" id="SSF51735">
    <property type="entry name" value="NAD(P)-binding Rossmann-fold domains"/>
    <property type="match status" value="3"/>
</dbReference>
<dbReference type="Proteomes" id="UP000199120">
    <property type="component" value="Unassembled WGS sequence"/>
</dbReference>
<reference evidence="13" key="1">
    <citation type="submission" date="2016-10" db="EMBL/GenBank/DDBJ databases">
        <authorList>
            <person name="Varghese N."/>
            <person name="Submissions S."/>
        </authorList>
    </citation>
    <scope>NUCLEOTIDE SEQUENCE [LARGE SCALE GENOMIC DNA]</scope>
    <source>
        <strain evidence="13">LMG 26416</strain>
    </source>
</reference>
<dbReference type="Gene3D" id="3.40.50.720">
    <property type="entry name" value="NAD(P)-binding Rossmann-like Domain"/>
    <property type="match status" value="3"/>
</dbReference>
<dbReference type="GO" id="GO:0004315">
    <property type="term" value="F:3-oxoacyl-[acyl-carrier-protein] synthase activity"/>
    <property type="evidence" value="ECO:0007669"/>
    <property type="project" value="InterPro"/>
</dbReference>
<dbReference type="PROSITE" id="PS52019">
    <property type="entry name" value="PKS_MFAS_DH"/>
    <property type="match status" value="1"/>
</dbReference>
<dbReference type="InterPro" id="IPR009081">
    <property type="entry name" value="PP-bd_ACP"/>
</dbReference>
<feature type="active site" description="Proton donor; for dehydratase activity" evidence="8">
    <location>
        <position position="1100"/>
    </location>
</feature>
<dbReference type="PROSITE" id="PS50075">
    <property type="entry name" value="CARRIER"/>
    <property type="match status" value="1"/>
</dbReference>
<evidence type="ECO:0000313" key="12">
    <source>
        <dbReference type="EMBL" id="SEK47157.1"/>
    </source>
</evidence>
<dbReference type="SUPFAM" id="SSF53335">
    <property type="entry name" value="S-adenosyl-L-methionine-dependent methyltransferases"/>
    <property type="match status" value="1"/>
</dbReference>
<dbReference type="InterPro" id="IPR029063">
    <property type="entry name" value="SAM-dependent_MTases_sf"/>
</dbReference>
<dbReference type="InterPro" id="IPR020843">
    <property type="entry name" value="ER"/>
</dbReference>
<dbReference type="InterPro" id="IPR036291">
    <property type="entry name" value="NAD(P)-bd_dom_sf"/>
</dbReference>
<dbReference type="SUPFAM" id="SSF53901">
    <property type="entry name" value="Thiolase-like"/>
    <property type="match status" value="1"/>
</dbReference>
<name>A0A1H7HBM1_9BURK</name>
<keyword evidence="5" id="KW-0511">Multifunctional enzyme</keyword>